<dbReference type="EMBL" id="BONZ01000040">
    <property type="protein sequence ID" value="GIH16200.1"/>
    <property type="molecule type" value="Genomic_DNA"/>
</dbReference>
<keyword evidence="2" id="KW-1185">Reference proteome</keyword>
<name>A0A8J3QRL4_9ACTN</name>
<dbReference type="Proteomes" id="UP000642748">
    <property type="component" value="Unassembled WGS sequence"/>
</dbReference>
<proteinExistence type="predicted"/>
<dbReference type="InterPro" id="IPR025566">
    <property type="entry name" value="DUF4331"/>
</dbReference>
<dbReference type="AlphaFoldDB" id="A0A8J3QRL4"/>
<sequence length="342" mass="36820">MSHHLDSPLSLQDTRLNLTDQFVFPGESGTVFIMDVNSSAAGSDAKPGFHPEGRYEFKIHRNASEVEDLTYRVSFEEADGDGEQALRLTMLTGSDASDDGADGETIAEGRTNAPVDGVSGMRAWAGRVVDPFYIDLNQLATIEDAVKNGKRIDSGDWRPDAAKNSFNDATVHSIVLEVPDDDPNLGSGTDIACWISTQLATDAGGWRQINREGHPMVWPIFRQLNDDWATNANTRHPDSDAGEEGSHIAELIAGVVAANGTCDDPAAYGRAVARRLLPDVMPYRIGTPASYGFLGFNGRALSDNAPEAMFSLVMNAAITTGLSPAQFSSTRSELFPYVVSAH</sequence>
<protein>
    <recommendedName>
        <fullName evidence="3">DUF4331 domain-containing protein</fullName>
    </recommendedName>
</protein>
<comment type="caution">
    <text evidence="1">The sequence shown here is derived from an EMBL/GenBank/DDBJ whole genome shotgun (WGS) entry which is preliminary data.</text>
</comment>
<accession>A0A8J3QRL4</accession>
<evidence type="ECO:0000313" key="1">
    <source>
        <dbReference type="EMBL" id="GIH16200.1"/>
    </source>
</evidence>
<evidence type="ECO:0000313" key="2">
    <source>
        <dbReference type="Proteomes" id="UP000642748"/>
    </source>
</evidence>
<reference evidence="1" key="1">
    <citation type="submission" date="2021-01" db="EMBL/GenBank/DDBJ databases">
        <title>Whole genome shotgun sequence of Rugosimonospora africana NBRC 104875.</title>
        <authorList>
            <person name="Komaki H."/>
            <person name="Tamura T."/>
        </authorList>
    </citation>
    <scope>NUCLEOTIDE SEQUENCE</scope>
    <source>
        <strain evidence="1">NBRC 104875</strain>
    </source>
</reference>
<evidence type="ECO:0008006" key="3">
    <source>
        <dbReference type="Google" id="ProtNLM"/>
    </source>
</evidence>
<dbReference type="Pfam" id="PF14224">
    <property type="entry name" value="DUF4331"/>
    <property type="match status" value="2"/>
</dbReference>
<dbReference type="RefSeq" id="WP_203919795.1">
    <property type="nucleotide sequence ID" value="NZ_BONZ01000040.1"/>
</dbReference>
<gene>
    <name evidence="1" type="ORF">Raf01_43720</name>
</gene>
<organism evidence="1 2">
    <name type="scientific">Rugosimonospora africana</name>
    <dbReference type="NCBI Taxonomy" id="556532"/>
    <lineage>
        <taxon>Bacteria</taxon>
        <taxon>Bacillati</taxon>
        <taxon>Actinomycetota</taxon>
        <taxon>Actinomycetes</taxon>
        <taxon>Micromonosporales</taxon>
        <taxon>Micromonosporaceae</taxon>
        <taxon>Rugosimonospora</taxon>
    </lineage>
</organism>